<dbReference type="SUPFAM" id="SSF55729">
    <property type="entry name" value="Acyl-CoA N-acyltransferases (Nat)"/>
    <property type="match status" value="1"/>
</dbReference>
<keyword evidence="5" id="KW-1185">Reference proteome</keyword>
<dbReference type="AlphaFoldDB" id="A0A6M1R0E3"/>
<dbReference type="RefSeq" id="WP_165108541.1">
    <property type="nucleotide sequence ID" value="NZ_JAALAA010000001.1"/>
</dbReference>
<keyword evidence="1 4" id="KW-0808">Transferase</keyword>
<dbReference type="InterPro" id="IPR050832">
    <property type="entry name" value="Bact_Acetyltransf"/>
</dbReference>
<dbReference type="InterPro" id="IPR016181">
    <property type="entry name" value="Acyl_CoA_acyltransferase"/>
</dbReference>
<name>A0A6M1R0E3_9ACTN</name>
<accession>A0A6M1R0E3</accession>
<feature type="domain" description="N-acetyltransferase" evidence="3">
    <location>
        <begin position="1"/>
        <end position="171"/>
    </location>
</feature>
<proteinExistence type="predicted"/>
<dbReference type="Pfam" id="PF00583">
    <property type="entry name" value="Acetyltransf_1"/>
    <property type="match status" value="1"/>
</dbReference>
<evidence type="ECO:0000259" key="3">
    <source>
        <dbReference type="PROSITE" id="PS51186"/>
    </source>
</evidence>
<dbReference type="Gene3D" id="3.40.630.30">
    <property type="match status" value="1"/>
</dbReference>
<evidence type="ECO:0000313" key="5">
    <source>
        <dbReference type="Proteomes" id="UP000483261"/>
    </source>
</evidence>
<evidence type="ECO:0000256" key="2">
    <source>
        <dbReference type="ARBA" id="ARBA00023315"/>
    </source>
</evidence>
<evidence type="ECO:0000256" key="1">
    <source>
        <dbReference type="ARBA" id="ARBA00022679"/>
    </source>
</evidence>
<gene>
    <name evidence="4" type="ORF">G5C66_00185</name>
</gene>
<dbReference type="InterPro" id="IPR000182">
    <property type="entry name" value="GNAT_dom"/>
</dbReference>
<dbReference type="EMBL" id="JAALAA010000001">
    <property type="protein sequence ID" value="NGN91158.1"/>
    <property type="molecule type" value="Genomic_DNA"/>
</dbReference>
<dbReference type="Proteomes" id="UP000483261">
    <property type="component" value="Unassembled WGS sequence"/>
</dbReference>
<evidence type="ECO:0000313" key="4">
    <source>
        <dbReference type="EMBL" id="NGN91158.1"/>
    </source>
</evidence>
<dbReference type="PANTHER" id="PTHR43877">
    <property type="entry name" value="AMINOALKYLPHOSPHONATE N-ACETYLTRANSFERASE-RELATED-RELATED"/>
    <property type="match status" value="1"/>
</dbReference>
<organism evidence="4 5">
    <name type="scientific">Nocardioides turkmenicus</name>
    <dbReference type="NCBI Taxonomy" id="2711220"/>
    <lineage>
        <taxon>Bacteria</taxon>
        <taxon>Bacillati</taxon>
        <taxon>Actinomycetota</taxon>
        <taxon>Actinomycetes</taxon>
        <taxon>Propionibacteriales</taxon>
        <taxon>Nocardioidaceae</taxon>
        <taxon>Nocardioides</taxon>
    </lineage>
</organism>
<keyword evidence="2" id="KW-0012">Acyltransferase</keyword>
<dbReference type="CDD" id="cd04301">
    <property type="entry name" value="NAT_SF"/>
    <property type="match status" value="1"/>
</dbReference>
<sequence>MHLRDGSVSDLPAAMTLLDAAVAWLASQGRTGQWGAKPFSAIEARVEQIRQMLSERTARVAEENGEVVGLCVVADEPLPYVDPAPIPELYLQLLVTDRDRSGSGIGSTLVDDAVDIARERGVKQMRLDCYAGDDEALIGVYERFGFTLERRFTVDTGQVEPWPGAILRMEI</sequence>
<reference evidence="4 5" key="1">
    <citation type="submission" date="2020-02" db="EMBL/GenBank/DDBJ databases">
        <title>Whole-genome analyses of novel actinobacteria.</title>
        <authorList>
            <person name="Sahin N."/>
        </authorList>
    </citation>
    <scope>NUCLEOTIDE SEQUENCE [LARGE SCALE GENOMIC DNA]</scope>
    <source>
        <strain evidence="4 5">KC13</strain>
    </source>
</reference>
<protein>
    <submittedName>
        <fullName evidence="4">GNAT family N-acetyltransferase</fullName>
    </submittedName>
</protein>
<dbReference type="GO" id="GO:0016747">
    <property type="term" value="F:acyltransferase activity, transferring groups other than amino-acyl groups"/>
    <property type="evidence" value="ECO:0007669"/>
    <property type="project" value="InterPro"/>
</dbReference>
<dbReference type="PROSITE" id="PS51186">
    <property type="entry name" value="GNAT"/>
    <property type="match status" value="1"/>
</dbReference>
<comment type="caution">
    <text evidence="4">The sequence shown here is derived from an EMBL/GenBank/DDBJ whole genome shotgun (WGS) entry which is preliminary data.</text>
</comment>